<protein>
    <recommendedName>
        <fullName evidence="1">Programmed cell death protein 2 C-terminal domain-containing protein</fullName>
    </recommendedName>
</protein>
<keyword evidence="3" id="KW-1185">Reference proteome</keyword>
<dbReference type="PANTHER" id="PTHR47762:SF2">
    <property type="entry name" value="OS04G0640800 PROTEIN"/>
    <property type="match status" value="1"/>
</dbReference>
<dbReference type="Pfam" id="PF04194">
    <property type="entry name" value="PDCD2_C"/>
    <property type="match status" value="1"/>
</dbReference>
<reference evidence="2" key="1">
    <citation type="submission" date="2020-03" db="EMBL/GenBank/DDBJ databases">
        <title>A high-quality chromosome-level genome assembly of a woody plant with both climbing and erect habits, Rhamnella rubrinervis.</title>
        <authorList>
            <person name="Lu Z."/>
            <person name="Yang Y."/>
            <person name="Zhu X."/>
            <person name="Sun Y."/>
        </authorList>
    </citation>
    <scope>NUCLEOTIDE SEQUENCE</scope>
    <source>
        <strain evidence="2">BYM</strain>
        <tissue evidence="2">Leaf</tissue>
    </source>
</reference>
<evidence type="ECO:0000313" key="2">
    <source>
        <dbReference type="EMBL" id="KAF3440470.1"/>
    </source>
</evidence>
<comment type="caution">
    <text evidence="2">The sequence shown here is derived from an EMBL/GenBank/DDBJ whole genome shotgun (WGS) entry which is preliminary data.</text>
</comment>
<gene>
    <name evidence="2" type="ORF">FNV43_RR18754</name>
</gene>
<evidence type="ECO:0000259" key="1">
    <source>
        <dbReference type="Pfam" id="PF04194"/>
    </source>
</evidence>
<dbReference type="OrthoDB" id="366284at2759"/>
<sequence length="359" mass="40391">MMGEVLLGMPGPWADDYCEPADHYTTKIGGLPDWPLHKEALTPQLLKCSACRSKLSLIAQVYAPITSKHVMIEERIIYVLGCVKPNCGSTPLSWKALRIQKSNNMEKSNTSSHEVAPPTAASASFSKTNLWEDLDDESDEDMDLEELGKALNDAAVLASHATAKKPHSNQLLEANMKPSLLSSMPRVVDTDTPVVPCFYICMVEEPSSRDVIFINNVEVEDHTQEETWAEETYEYDKALTADRTYLKFKKRVDSFPEQCFRYSYGGKPLLAIAGEGDPGKCKLCGGSRHFEVQLMPPILYFLLEATDNDQRQYLEKWNWMTVIIYTCSNSCSINLEQEKSNNEGWIVAEEAVLVQYEHS</sequence>
<evidence type="ECO:0000313" key="3">
    <source>
        <dbReference type="Proteomes" id="UP000796880"/>
    </source>
</evidence>
<dbReference type="GO" id="GO:0005737">
    <property type="term" value="C:cytoplasm"/>
    <property type="evidence" value="ECO:0007669"/>
    <property type="project" value="InterPro"/>
</dbReference>
<feature type="domain" description="Programmed cell death protein 2 C-terminal" evidence="1">
    <location>
        <begin position="242"/>
        <end position="355"/>
    </location>
</feature>
<dbReference type="AlphaFoldDB" id="A0A8K0GY45"/>
<dbReference type="EMBL" id="VOIH02000008">
    <property type="protein sequence ID" value="KAF3440470.1"/>
    <property type="molecule type" value="Genomic_DNA"/>
</dbReference>
<dbReference type="Proteomes" id="UP000796880">
    <property type="component" value="Unassembled WGS sequence"/>
</dbReference>
<dbReference type="PANTHER" id="PTHR47762">
    <property type="entry name" value="OSJNBB0079B02.4 PROTEIN"/>
    <property type="match status" value="1"/>
</dbReference>
<proteinExistence type="predicted"/>
<organism evidence="2 3">
    <name type="scientific">Rhamnella rubrinervis</name>
    <dbReference type="NCBI Taxonomy" id="2594499"/>
    <lineage>
        <taxon>Eukaryota</taxon>
        <taxon>Viridiplantae</taxon>
        <taxon>Streptophyta</taxon>
        <taxon>Embryophyta</taxon>
        <taxon>Tracheophyta</taxon>
        <taxon>Spermatophyta</taxon>
        <taxon>Magnoliopsida</taxon>
        <taxon>eudicotyledons</taxon>
        <taxon>Gunneridae</taxon>
        <taxon>Pentapetalae</taxon>
        <taxon>rosids</taxon>
        <taxon>fabids</taxon>
        <taxon>Rosales</taxon>
        <taxon>Rhamnaceae</taxon>
        <taxon>rhamnoid group</taxon>
        <taxon>Rhamneae</taxon>
        <taxon>Rhamnella</taxon>
    </lineage>
</organism>
<dbReference type="InterPro" id="IPR007320">
    <property type="entry name" value="PDCD2_C"/>
</dbReference>
<accession>A0A8K0GY45</accession>
<name>A0A8K0GY45_9ROSA</name>